<dbReference type="SUPFAM" id="SSF52540">
    <property type="entry name" value="P-loop containing nucleoside triphosphate hydrolases"/>
    <property type="match status" value="1"/>
</dbReference>
<organism evidence="1 2">
    <name type="scientific">Sutcliffiella cohnii</name>
    <dbReference type="NCBI Taxonomy" id="33932"/>
    <lineage>
        <taxon>Bacteria</taxon>
        <taxon>Bacillati</taxon>
        <taxon>Bacillota</taxon>
        <taxon>Bacilli</taxon>
        <taxon>Bacillales</taxon>
        <taxon>Bacillaceae</taxon>
        <taxon>Sutcliffiella</taxon>
    </lineage>
</organism>
<keyword evidence="2" id="KW-1185">Reference proteome</keyword>
<dbReference type="STRING" id="1314751.GCA_001591425_00384"/>
<proteinExistence type="predicted"/>
<dbReference type="AlphaFoldDB" id="A0A223KP51"/>
<dbReference type="PANTHER" id="PTHR37816">
    <property type="entry name" value="YALI0E33011P"/>
    <property type="match status" value="1"/>
</dbReference>
<name>A0A223KP51_9BACI</name>
<dbReference type="Proteomes" id="UP000215224">
    <property type="component" value="Chromosome"/>
</dbReference>
<dbReference type="EMBL" id="CP018866">
    <property type="protein sequence ID" value="AST91271.1"/>
    <property type="molecule type" value="Genomic_DNA"/>
</dbReference>
<accession>A0A223KP51</accession>
<dbReference type="PANTHER" id="PTHR37816:SF3">
    <property type="entry name" value="MODULATES DNA TOPOLOGY"/>
    <property type="match status" value="1"/>
</dbReference>
<dbReference type="RefSeq" id="WP_066411348.1">
    <property type="nucleotide sequence ID" value="NZ_CP018866.1"/>
</dbReference>
<dbReference type="Gene3D" id="3.40.50.300">
    <property type="entry name" value="P-loop containing nucleotide triphosphate hydrolases"/>
    <property type="match status" value="1"/>
</dbReference>
<dbReference type="KEGG" id="bcoh:BC6307_08270"/>
<dbReference type="InterPro" id="IPR052922">
    <property type="entry name" value="Cytidylate_Kinase-2"/>
</dbReference>
<sequence length="168" mass="19681">MKKIIIIGSGGAGKSTLAKHLGEKLGIKVFHLDALLWKPNWVGVPREEQIQVQNELVKNEQWIIDGNYGATMDIRLQAADTIILLDYHRTICVYRAFKRMVKYRKKTRPDMGEGCEERIDFSFIKWIWNYPKTKRPEVINKLKQLSKEKNVIVLKTPRETRKFLQTLK</sequence>
<gene>
    <name evidence="1" type="ORF">BC6307_08270</name>
</gene>
<dbReference type="NCBIfam" id="NF005994">
    <property type="entry name" value="PRK08118.1"/>
    <property type="match status" value="1"/>
</dbReference>
<evidence type="ECO:0000313" key="2">
    <source>
        <dbReference type="Proteomes" id="UP000215224"/>
    </source>
</evidence>
<dbReference type="InterPro" id="IPR027417">
    <property type="entry name" value="P-loop_NTPase"/>
</dbReference>
<evidence type="ECO:0000313" key="1">
    <source>
        <dbReference type="EMBL" id="AST91271.1"/>
    </source>
</evidence>
<reference evidence="1 2" key="1">
    <citation type="submission" date="2016-12" db="EMBL/GenBank/DDBJ databases">
        <title>The whole genome sequencing and assembly of Bacillus cohnii DSM 6307T strain.</title>
        <authorList>
            <person name="Lee Y.-J."/>
            <person name="Yi H."/>
            <person name="Bahn Y.-S."/>
            <person name="Kim J.F."/>
            <person name="Lee D.-W."/>
        </authorList>
    </citation>
    <scope>NUCLEOTIDE SEQUENCE [LARGE SCALE GENOMIC DNA]</scope>
    <source>
        <strain evidence="1 2">DSM 6307</strain>
    </source>
</reference>
<protein>
    <submittedName>
        <fullName evidence="1">Topology modulation protein</fullName>
    </submittedName>
</protein>